<dbReference type="Proteomes" id="UP000638014">
    <property type="component" value="Unassembled WGS sequence"/>
</dbReference>
<evidence type="ECO:0000313" key="2">
    <source>
        <dbReference type="EMBL" id="MBD1388403.1"/>
    </source>
</evidence>
<organism evidence="2 3">
    <name type="scientific">Neiella litorisoli</name>
    <dbReference type="NCBI Taxonomy" id="2771431"/>
    <lineage>
        <taxon>Bacteria</taxon>
        <taxon>Pseudomonadati</taxon>
        <taxon>Pseudomonadota</taxon>
        <taxon>Gammaproteobacteria</taxon>
        <taxon>Alteromonadales</taxon>
        <taxon>Echinimonadaceae</taxon>
        <taxon>Neiella</taxon>
    </lineage>
</organism>
<reference evidence="2" key="1">
    <citation type="submission" date="2020-09" db="EMBL/GenBank/DDBJ databases">
        <title>A novel bacterium of genus Neiella, isolated from South China Sea.</title>
        <authorList>
            <person name="Huang H."/>
            <person name="Mo K."/>
            <person name="Hu Y."/>
        </authorList>
    </citation>
    <scope>NUCLEOTIDE SEQUENCE</scope>
    <source>
        <strain evidence="2">HB171785</strain>
    </source>
</reference>
<dbReference type="AlphaFoldDB" id="A0A8J6QHB9"/>
<evidence type="ECO:0000256" key="1">
    <source>
        <dbReference type="SAM" id="SignalP"/>
    </source>
</evidence>
<keyword evidence="3" id="KW-1185">Reference proteome</keyword>
<comment type="caution">
    <text evidence="2">The sequence shown here is derived from an EMBL/GenBank/DDBJ whole genome shotgun (WGS) entry which is preliminary data.</text>
</comment>
<accession>A0A8J6QHB9</accession>
<protein>
    <submittedName>
        <fullName evidence="2">Uncharacterized protein</fullName>
    </submittedName>
</protein>
<dbReference type="RefSeq" id="WP_191143514.1">
    <property type="nucleotide sequence ID" value="NZ_JACXAF010000003.1"/>
</dbReference>
<proteinExistence type="predicted"/>
<sequence>MKIFAKKLIVALLLTAPSMAVMANDTSVSMYQHQEKMHQTIKSMNSLLENTLVNGTTVPNQGVMKEHREAMATGIEQLTEMVRAKRIANAECLEQQTADEQTCYQLESHQDTQLIMVVTLLEHLLARQNILEQHVIDVKSTAAH</sequence>
<name>A0A8J6QHB9_9GAMM</name>
<feature type="chain" id="PRO_5035258663" evidence="1">
    <location>
        <begin position="24"/>
        <end position="144"/>
    </location>
</feature>
<dbReference type="EMBL" id="JACXAF010000003">
    <property type="protein sequence ID" value="MBD1388403.1"/>
    <property type="molecule type" value="Genomic_DNA"/>
</dbReference>
<feature type="signal peptide" evidence="1">
    <location>
        <begin position="1"/>
        <end position="23"/>
    </location>
</feature>
<evidence type="ECO:0000313" key="3">
    <source>
        <dbReference type="Proteomes" id="UP000638014"/>
    </source>
</evidence>
<keyword evidence="1" id="KW-0732">Signal</keyword>
<gene>
    <name evidence="2" type="ORF">IC617_03090</name>
</gene>